<sequence>MLQQIAVPAKDSTMDETPGLADGPAIFSVEDDVLDEIFSSVEDLWDDEITFFRNPICDQEVDICEFIGDKEPISVLAVEYESGNPIFKAKIEKLASTYGAIRRIRRDGNCFFRSFMFSYLEYILEAKDAAEVARVLKSVESCKQALLGFGYAEFTFEDFFAVFVEQLEYVLPGKSSTSVDTLIERCRDLVISNYAVMFFRFATSSEIRRRADFFEPFIYGNLTVQQFCNTSVEPMGEESDHIHITALTDALGVPVRVVYLDRSGGDSGKAAEINHHDFVPAISQSSDKAAVPPVTLLYRPGHYDILYAK</sequence>
<dbReference type="EMBL" id="CM055097">
    <property type="protein sequence ID" value="KAJ7552656.1"/>
    <property type="molecule type" value="Genomic_DNA"/>
</dbReference>
<keyword evidence="2" id="KW-1185">Reference proteome</keyword>
<comment type="caution">
    <text evidence="1">The sequence shown here is derived from an EMBL/GenBank/DDBJ whole genome shotgun (WGS) entry which is preliminary data.</text>
</comment>
<gene>
    <name evidence="1" type="ORF">O6H91_06G063300</name>
</gene>
<accession>A0ACC2DEF6</accession>
<name>A0ACC2DEF6_DIPCM</name>
<evidence type="ECO:0000313" key="2">
    <source>
        <dbReference type="Proteomes" id="UP001162992"/>
    </source>
</evidence>
<evidence type="ECO:0000313" key="1">
    <source>
        <dbReference type="EMBL" id="KAJ7552656.1"/>
    </source>
</evidence>
<proteinExistence type="predicted"/>
<organism evidence="1 2">
    <name type="scientific">Diphasiastrum complanatum</name>
    <name type="common">Issler's clubmoss</name>
    <name type="synonym">Lycopodium complanatum</name>
    <dbReference type="NCBI Taxonomy" id="34168"/>
    <lineage>
        <taxon>Eukaryota</taxon>
        <taxon>Viridiplantae</taxon>
        <taxon>Streptophyta</taxon>
        <taxon>Embryophyta</taxon>
        <taxon>Tracheophyta</taxon>
        <taxon>Lycopodiopsida</taxon>
        <taxon>Lycopodiales</taxon>
        <taxon>Lycopodiaceae</taxon>
        <taxon>Lycopodioideae</taxon>
        <taxon>Diphasiastrum</taxon>
    </lineage>
</organism>
<dbReference type="Proteomes" id="UP001162992">
    <property type="component" value="Chromosome 6"/>
</dbReference>
<reference evidence="2" key="1">
    <citation type="journal article" date="2024" name="Proc. Natl. Acad. Sci. U.S.A.">
        <title>Extraordinary preservation of gene collinearity over three hundred million years revealed in homosporous lycophytes.</title>
        <authorList>
            <person name="Li C."/>
            <person name="Wickell D."/>
            <person name="Kuo L.Y."/>
            <person name="Chen X."/>
            <person name="Nie B."/>
            <person name="Liao X."/>
            <person name="Peng D."/>
            <person name="Ji J."/>
            <person name="Jenkins J."/>
            <person name="Williams M."/>
            <person name="Shu S."/>
            <person name="Plott C."/>
            <person name="Barry K."/>
            <person name="Rajasekar S."/>
            <person name="Grimwood J."/>
            <person name="Han X."/>
            <person name="Sun S."/>
            <person name="Hou Z."/>
            <person name="He W."/>
            <person name="Dai G."/>
            <person name="Sun C."/>
            <person name="Schmutz J."/>
            <person name="Leebens-Mack J.H."/>
            <person name="Li F.W."/>
            <person name="Wang L."/>
        </authorList>
    </citation>
    <scope>NUCLEOTIDE SEQUENCE [LARGE SCALE GENOMIC DNA]</scope>
    <source>
        <strain evidence="2">cv. PW_Plant_1</strain>
    </source>
</reference>
<protein>
    <submittedName>
        <fullName evidence="1">Uncharacterized protein</fullName>
    </submittedName>
</protein>